<keyword evidence="2" id="KW-1185">Reference proteome</keyword>
<name>A0ACC1PFN1_9PEZI</name>
<gene>
    <name evidence="1" type="ORF">NUW58_g3007</name>
</gene>
<accession>A0ACC1PFN1</accession>
<protein>
    <submittedName>
        <fullName evidence="1">Uncharacterized protein</fullName>
    </submittedName>
</protein>
<dbReference type="EMBL" id="JAPDGR010000429">
    <property type="protein sequence ID" value="KAJ2990330.1"/>
    <property type="molecule type" value="Genomic_DNA"/>
</dbReference>
<evidence type="ECO:0000313" key="1">
    <source>
        <dbReference type="EMBL" id="KAJ2990330.1"/>
    </source>
</evidence>
<sequence>MIIPLSIALTIVQGAFRIYRAPGSVAFLSCGSALQPILPKSQCWCIDEDNGRFVLQIRRPQYWRIEVPVADPADAHRAVLLRDVFDKILLFEKTACPFQRSFTVELPDPETPVKKKAWTAEGKNLISSPFESDLSPPAHMPVAIRRGRRVTSASRRASLSSNMSTSDSEVGGDVRPGAKDQSSGEGRNAQSPSRQACSHASISDRAGKIIDQTAVNPPNEERTVTRGLTASPSVFISPSTGPQAPQSPGSLILVSSLPGTNMMLAESLVSSRELPSLSLSSGRLSAEDGDANVVENLDCTEEHKENTDTHDLRAKDNLAETSHGARKGQEPMGVVKKLTANRPDTMIAETGQQTLLSGHKGSILPEPEESNSVDDLAPFEGSGGVVPVNLARKRMTRMLAGRSFTAPPQPSPAVSSRSDANEQVAARRESPPQPPQSLTAVQSPSTSTDSFHSVQSWRSAFTPPLASPESKDFSSEAENILPEPSLSSTYSSDHITTPKNAINAIPGPPSPSSYGSTEPTPRPTRFITEQKSQEPLGSESAPRATQLPTFEGKIRVHRRSHASSLSISRQALSPLPPPANFFTPPPRQTPQIQTSQSRLAAVRGLPAAIIHKTMEILLGPPSYLVKLMLKVAAKIVAGEWRGLVFGFGEAGEQIPGAVGLLFGRRI</sequence>
<organism evidence="1 2">
    <name type="scientific">Xylaria curta</name>
    <dbReference type="NCBI Taxonomy" id="42375"/>
    <lineage>
        <taxon>Eukaryota</taxon>
        <taxon>Fungi</taxon>
        <taxon>Dikarya</taxon>
        <taxon>Ascomycota</taxon>
        <taxon>Pezizomycotina</taxon>
        <taxon>Sordariomycetes</taxon>
        <taxon>Xylariomycetidae</taxon>
        <taxon>Xylariales</taxon>
        <taxon>Xylariaceae</taxon>
        <taxon>Xylaria</taxon>
    </lineage>
</organism>
<dbReference type="Proteomes" id="UP001143856">
    <property type="component" value="Unassembled WGS sequence"/>
</dbReference>
<proteinExistence type="predicted"/>
<comment type="caution">
    <text evidence="1">The sequence shown here is derived from an EMBL/GenBank/DDBJ whole genome shotgun (WGS) entry which is preliminary data.</text>
</comment>
<reference evidence="1" key="1">
    <citation type="submission" date="2022-10" db="EMBL/GenBank/DDBJ databases">
        <title>Genome Sequence of Xylaria curta.</title>
        <authorList>
            <person name="Buettner E."/>
        </authorList>
    </citation>
    <scope>NUCLEOTIDE SEQUENCE</scope>
    <source>
        <strain evidence="1">Babe10</strain>
    </source>
</reference>
<evidence type="ECO:0000313" key="2">
    <source>
        <dbReference type="Proteomes" id="UP001143856"/>
    </source>
</evidence>